<dbReference type="EMBL" id="AOMD01000002">
    <property type="protein sequence ID" value="EMA47991.1"/>
    <property type="molecule type" value="Genomic_DNA"/>
</dbReference>
<dbReference type="Proteomes" id="UP000011669">
    <property type="component" value="Unassembled WGS sequence"/>
</dbReference>
<keyword evidence="2" id="KW-0540">Nuclease</keyword>
<name>M0MQV8_9EURY</name>
<organism evidence="2 3">
    <name type="scientific">Halococcus saccharolyticus DSM 5350</name>
    <dbReference type="NCBI Taxonomy" id="1227455"/>
    <lineage>
        <taxon>Archaea</taxon>
        <taxon>Methanobacteriati</taxon>
        <taxon>Methanobacteriota</taxon>
        <taxon>Stenosarchaea group</taxon>
        <taxon>Halobacteria</taxon>
        <taxon>Halobacteriales</taxon>
        <taxon>Halococcaceae</taxon>
        <taxon>Halococcus</taxon>
    </lineage>
</organism>
<dbReference type="RefSeq" id="WP_006075989.1">
    <property type="nucleotide sequence ID" value="NZ_AOMD01000002.1"/>
</dbReference>
<comment type="caution">
    <text evidence="2">The sequence shown here is derived from an EMBL/GenBank/DDBJ whole genome shotgun (WGS) entry which is preliminary data.</text>
</comment>
<evidence type="ECO:0000256" key="1">
    <source>
        <dbReference type="SAM" id="MobiDB-lite"/>
    </source>
</evidence>
<dbReference type="STRING" id="1227455.C449_00925"/>
<keyword evidence="3" id="KW-1185">Reference proteome</keyword>
<dbReference type="Gene3D" id="1.10.30.50">
    <property type="match status" value="1"/>
</dbReference>
<evidence type="ECO:0000313" key="3">
    <source>
        <dbReference type="Proteomes" id="UP000011669"/>
    </source>
</evidence>
<accession>M0MQV8</accession>
<reference evidence="2 3" key="1">
    <citation type="journal article" date="2014" name="PLoS Genet.">
        <title>Phylogenetically driven sequencing of extremely halophilic archaea reveals strategies for static and dynamic osmo-response.</title>
        <authorList>
            <person name="Becker E.A."/>
            <person name="Seitzer P.M."/>
            <person name="Tritt A."/>
            <person name="Larsen D."/>
            <person name="Krusor M."/>
            <person name="Yao A.I."/>
            <person name="Wu D."/>
            <person name="Madern D."/>
            <person name="Eisen J.A."/>
            <person name="Darling A.E."/>
            <person name="Facciotti M.T."/>
        </authorList>
    </citation>
    <scope>NUCLEOTIDE SEQUENCE [LARGE SCALE GENOMIC DNA]</scope>
    <source>
        <strain evidence="2 3">DSM 5350</strain>
    </source>
</reference>
<dbReference type="GO" id="GO:0004519">
    <property type="term" value="F:endonuclease activity"/>
    <property type="evidence" value="ECO:0007669"/>
    <property type="project" value="UniProtKB-KW"/>
</dbReference>
<dbReference type="InParanoid" id="M0MQV8"/>
<dbReference type="AlphaFoldDB" id="M0MQV8"/>
<proteinExistence type="predicted"/>
<feature type="compositionally biased region" description="Basic and acidic residues" evidence="1">
    <location>
        <begin position="372"/>
        <end position="382"/>
    </location>
</feature>
<evidence type="ECO:0000313" key="2">
    <source>
        <dbReference type="EMBL" id="EMA47991.1"/>
    </source>
</evidence>
<sequence>MTEYDADDNSTDGEGYECLDCGREFPSNRSRAMHGNKSDCDVCAPWDSEKLLREAYIEERMSINEIAAHWDASYTAIQGGLDKNDINRRGHGWRESTIEEKKAAPEYDNGHLLWELFINRQKTLQEIANEAGCCRQTIRSRLREHDIGGEDYRKPQNPGGYEILDNPEEMERLYVGKKHSINTIAEDLGFSFSTVRQALLSHGIETRSDTAHIGEGEDNPRWQGGKAEIECEQCGKIEPVKPARLGRARFCSRGCKDRWQSENVFGQDHHQWRGGYCTREAVKKLIRAETWETQTAPRIRERDNHECQVCGKHTSEQDRALTVNHLPALLDGGCNNDDVLFTVCDECHHKAEAYVRALPEVDLLLRDWTDDELPGGRERWTPPEDPTPTPEQSTFAAFADD</sequence>
<keyword evidence="2" id="KW-0255">Endonuclease</keyword>
<protein>
    <submittedName>
        <fullName evidence="2">HNH endonuclease</fullName>
    </submittedName>
</protein>
<dbReference type="PATRIC" id="fig|1227455.4.peg.189"/>
<gene>
    <name evidence="2" type="ORF">C449_00925</name>
</gene>
<dbReference type="OrthoDB" id="11472at2157"/>
<keyword evidence="2" id="KW-0378">Hydrolase</keyword>
<feature type="region of interest" description="Disordered" evidence="1">
    <location>
        <begin position="372"/>
        <end position="401"/>
    </location>
</feature>